<gene>
    <name evidence="2" type="ORF">HF325_001558</name>
</gene>
<dbReference type="Proteomes" id="UP000649328">
    <property type="component" value="Unassembled WGS sequence"/>
</dbReference>
<evidence type="ECO:0000313" key="3">
    <source>
        <dbReference type="Proteomes" id="UP000649328"/>
    </source>
</evidence>
<dbReference type="EMBL" id="JACBPP010000002">
    <property type="protein sequence ID" value="KAF8004110.1"/>
    <property type="molecule type" value="Genomic_DNA"/>
</dbReference>
<name>A0A8H7LE01_9ASCO</name>
<dbReference type="AlphaFoldDB" id="A0A8H7LE01"/>
<feature type="region of interest" description="Disordered" evidence="1">
    <location>
        <begin position="39"/>
        <end position="102"/>
    </location>
</feature>
<feature type="compositionally biased region" description="Polar residues" evidence="1">
    <location>
        <begin position="65"/>
        <end position="75"/>
    </location>
</feature>
<feature type="compositionally biased region" description="Polar residues" evidence="1">
    <location>
        <begin position="10"/>
        <end position="19"/>
    </location>
</feature>
<evidence type="ECO:0000313" key="2">
    <source>
        <dbReference type="EMBL" id="KAF8004110.1"/>
    </source>
</evidence>
<keyword evidence="3" id="KW-1185">Reference proteome</keyword>
<protein>
    <submittedName>
        <fullName evidence="2">Uncharacterized protein</fullName>
    </submittedName>
</protein>
<accession>A0A8H7LE01</accession>
<proteinExistence type="predicted"/>
<feature type="region of interest" description="Disordered" evidence="1">
    <location>
        <begin position="1"/>
        <end position="25"/>
    </location>
</feature>
<sequence>MSSKDLYATDPQSRTFSESKNGKIPEYLNNKHFAISTRPVRVSSSPANSSEAKIGGVEGTPTFGHYTSKSRNASGSEKIHVTKRTRKRADSITNADPPYPVR</sequence>
<comment type="caution">
    <text evidence="2">The sequence shown here is derived from an EMBL/GenBank/DDBJ whole genome shotgun (WGS) entry which is preliminary data.</text>
</comment>
<evidence type="ECO:0000256" key="1">
    <source>
        <dbReference type="SAM" id="MobiDB-lite"/>
    </source>
</evidence>
<feature type="compositionally biased region" description="Polar residues" evidence="1">
    <location>
        <begin position="42"/>
        <end position="51"/>
    </location>
</feature>
<organism evidence="2 3">
    <name type="scientific">Metschnikowia pulcherrima</name>
    <dbReference type="NCBI Taxonomy" id="27326"/>
    <lineage>
        <taxon>Eukaryota</taxon>
        <taxon>Fungi</taxon>
        <taxon>Dikarya</taxon>
        <taxon>Ascomycota</taxon>
        <taxon>Saccharomycotina</taxon>
        <taxon>Pichiomycetes</taxon>
        <taxon>Metschnikowiaceae</taxon>
        <taxon>Metschnikowia</taxon>
    </lineage>
</organism>
<reference evidence="2" key="1">
    <citation type="submission" date="2020-10" db="EMBL/GenBank/DDBJ databases">
        <title>The Whole-Genome Sequence of Metschnikowia persimmonesis, a Novel Endophytic Yeast Species Isolated from Medicinal Plant Diospyros kaki Thumb.</title>
        <authorList>
            <person name="Rahmat E."/>
            <person name="Kang Y."/>
        </authorList>
    </citation>
    <scope>NUCLEOTIDE SEQUENCE</scope>
    <source>
        <strain evidence="2">KIOM G15050</strain>
    </source>
</reference>